<dbReference type="AlphaFoldDB" id="W8R428"/>
<evidence type="ECO:0000256" key="1">
    <source>
        <dbReference type="SAM" id="MobiDB-lite"/>
    </source>
</evidence>
<sequence>MRHWGLLGAFEKQAAAAPAAGGIIDTPPVNENLSHLRDFYIQECMLQEPLLRGYPGTAMGTDDNAASVEPGRRLDDEQRRESVLA</sequence>
<gene>
    <name evidence="2" type="ORF">CH92_18165</name>
</gene>
<organism evidence="2 3">
    <name type="scientific">Stutzerimonas stutzeri</name>
    <name type="common">Pseudomonas stutzeri</name>
    <dbReference type="NCBI Taxonomy" id="316"/>
    <lineage>
        <taxon>Bacteria</taxon>
        <taxon>Pseudomonadati</taxon>
        <taxon>Pseudomonadota</taxon>
        <taxon>Gammaproteobacteria</taxon>
        <taxon>Pseudomonadales</taxon>
        <taxon>Pseudomonadaceae</taxon>
        <taxon>Stutzerimonas</taxon>
    </lineage>
</organism>
<accession>W8R428</accession>
<protein>
    <submittedName>
        <fullName evidence="2">Uncharacterized protein</fullName>
    </submittedName>
</protein>
<feature type="region of interest" description="Disordered" evidence="1">
    <location>
        <begin position="55"/>
        <end position="85"/>
    </location>
</feature>
<dbReference type="EMBL" id="CP007441">
    <property type="protein sequence ID" value="AHL77685.1"/>
    <property type="molecule type" value="Genomic_DNA"/>
</dbReference>
<proteinExistence type="predicted"/>
<name>W8R428_STUST</name>
<reference evidence="3" key="1">
    <citation type="journal article" date="2014" name="Genome Announc.">
        <title>Complete Genome Sequence of the Highly Transformable Pseudomonas stutzeri Strain 28a24.</title>
        <authorList>
            <person name="Smith B.A."/>
            <person name="Dougherty K.M."/>
            <person name="Baltrus D.A."/>
        </authorList>
    </citation>
    <scope>NUCLEOTIDE SEQUENCE [LARGE SCALE GENOMIC DNA]</scope>
    <source>
        <strain evidence="3">28a24</strain>
    </source>
</reference>
<evidence type="ECO:0000313" key="3">
    <source>
        <dbReference type="Proteomes" id="UP000019522"/>
    </source>
</evidence>
<evidence type="ECO:0000313" key="2">
    <source>
        <dbReference type="EMBL" id="AHL77685.1"/>
    </source>
</evidence>
<reference evidence="2 3" key="2">
    <citation type="submission" date="2014-03" db="EMBL/GenBank/DDBJ databases">
        <authorList>
            <person name="Baltrus D."/>
            <person name="Dougherty K."/>
        </authorList>
    </citation>
    <scope>NUCLEOTIDE SEQUENCE</scope>
    <source>
        <strain evidence="2 3">28a24</strain>
    </source>
</reference>
<dbReference type="KEGG" id="pstt:CH92_18165"/>
<dbReference type="PATRIC" id="fig|316.77.peg.3624"/>
<feature type="compositionally biased region" description="Basic and acidic residues" evidence="1">
    <location>
        <begin position="70"/>
        <end position="85"/>
    </location>
</feature>
<dbReference type="Proteomes" id="UP000019522">
    <property type="component" value="Chromosome"/>
</dbReference>